<comment type="caution">
    <text evidence="1">The sequence shown here is derived from an EMBL/GenBank/DDBJ whole genome shotgun (WGS) entry which is preliminary data.</text>
</comment>
<dbReference type="InterPro" id="IPR029063">
    <property type="entry name" value="SAM-dependent_MTases_sf"/>
</dbReference>
<gene>
    <name evidence="1" type="ORF">COY11_05395</name>
</gene>
<dbReference type="Proteomes" id="UP000229805">
    <property type="component" value="Unassembled WGS sequence"/>
</dbReference>
<dbReference type="Pfam" id="PF13489">
    <property type="entry name" value="Methyltransf_23"/>
    <property type="match status" value="1"/>
</dbReference>
<evidence type="ECO:0008006" key="3">
    <source>
        <dbReference type="Google" id="ProtNLM"/>
    </source>
</evidence>
<dbReference type="AlphaFoldDB" id="A0A2M7UCB9"/>
<accession>A0A2M7UCB9</accession>
<dbReference type="EMBL" id="PFOG01000203">
    <property type="protein sequence ID" value="PIZ68862.1"/>
    <property type="molecule type" value="Genomic_DNA"/>
</dbReference>
<dbReference type="Gene3D" id="3.40.50.150">
    <property type="entry name" value="Vaccinia Virus protein VP39"/>
    <property type="match status" value="1"/>
</dbReference>
<organism evidence="1 2">
    <name type="scientific">Candidatus Portnoybacteria bacterium CG_4_10_14_0_2_um_filter_44_20</name>
    <dbReference type="NCBI Taxonomy" id="1974799"/>
    <lineage>
        <taxon>Bacteria</taxon>
        <taxon>Candidatus Portnoyibacteriota</taxon>
    </lineage>
</organism>
<name>A0A2M7UCB9_9BACT</name>
<evidence type="ECO:0000313" key="2">
    <source>
        <dbReference type="Proteomes" id="UP000229805"/>
    </source>
</evidence>
<proteinExistence type="predicted"/>
<dbReference type="PANTHER" id="PTHR43861">
    <property type="entry name" value="TRANS-ACONITATE 2-METHYLTRANSFERASE-RELATED"/>
    <property type="match status" value="1"/>
</dbReference>
<dbReference type="CDD" id="cd02440">
    <property type="entry name" value="AdoMet_MTases"/>
    <property type="match status" value="1"/>
</dbReference>
<protein>
    <recommendedName>
        <fullName evidence="3">Methyltransferase domain-containing protein</fullName>
    </recommendedName>
</protein>
<reference evidence="2" key="1">
    <citation type="submission" date="2017-09" db="EMBL/GenBank/DDBJ databases">
        <title>Depth-based differentiation of microbial function through sediment-hosted aquifers and enrichment of novel symbionts in the deep terrestrial subsurface.</title>
        <authorList>
            <person name="Probst A.J."/>
            <person name="Ladd B."/>
            <person name="Jarett J.K."/>
            <person name="Geller-Mcgrath D.E."/>
            <person name="Sieber C.M.K."/>
            <person name="Emerson J.B."/>
            <person name="Anantharaman K."/>
            <person name="Thomas B.C."/>
            <person name="Malmstrom R."/>
            <person name="Stieglmeier M."/>
            <person name="Klingl A."/>
            <person name="Woyke T."/>
            <person name="Ryan C.M."/>
            <person name="Banfield J.F."/>
        </authorList>
    </citation>
    <scope>NUCLEOTIDE SEQUENCE [LARGE SCALE GENOMIC DNA]</scope>
</reference>
<dbReference type="SUPFAM" id="SSF53335">
    <property type="entry name" value="S-adenosyl-L-methionine-dependent methyltransferases"/>
    <property type="match status" value="1"/>
</dbReference>
<sequence length="204" mass="23333">MSRYRKDAILEFLGREKKNVLDIGCGGGQLGEIIKKENSSTVFGIDVSEAACQEAAAKLDRVFCFDVQMPFEKWSDEIKEIRFDGVIISEVLEHLFYPENLLGKIKNLLAPSAKIIVTVPNVLFWKNRLKIFFGKFDYASEGLMDRGHIHFFSWASLREMVKESGYSFVGACHHFPTRGTKWLGKLLPGLFAYQFIVKIRENEN</sequence>
<evidence type="ECO:0000313" key="1">
    <source>
        <dbReference type="EMBL" id="PIZ68862.1"/>
    </source>
</evidence>